<accession>A0A5B7HMA1</accession>
<feature type="region of interest" description="Disordered" evidence="1">
    <location>
        <begin position="1"/>
        <end position="28"/>
    </location>
</feature>
<evidence type="ECO:0000313" key="2">
    <source>
        <dbReference type="EMBL" id="MPC69838.1"/>
    </source>
</evidence>
<proteinExistence type="predicted"/>
<comment type="caution">
    <text evidence="2">The sequence shown here is derived from an EMBL/GenBank/DDBJ whole genome shotgun (WGS) entry which is preliminary data.</text>
</comment>
<protein>
    <submittedName>
        <fullName evidence="2">Uncharacterized protein</fullName>
    </submittedName>
</protein>
<evidence type="ECO:0000256" key="1">
    <source>
        <dbReference type="SAM" id="MobiDB-lite"/>
    </source>
</evidence>
<sequence>MAPPRAAHTTPWPRKVPAGRTSTRRVAASHTCRMGKVIVAAPPWGSHSPAACQACEGGGRPGQSEASRSATVPSVPGHTRRSATCP</sequence>
<feature type="region of interest" description="Disordered" evidence="1">
    <location>
        <begin position="54"/>
        <end position="86"/>
    </location>
</feature>
<evidence type="ECO:0000313" key="3">
    <source>
        <dbReference type="Proteomes" id="UP000324222"/>
    </source>
</evidence>
<dbReference type="Proteomes" id="UP000324222">
    <property type="component" value="Unassembled WGS sequence"/>
</dbReference>
<reference evidence="2 3" key="1">
    <citation type="submission" date="2019-05" db="EMBL/GenBank/DDBJ databases">
        <title>Another draft genome of Portunus trituberculatus and its Hox gene families provides insights of decapod evolution.</title>
        <authorList>
            <person name="Jeong J.-H."/>
            <person name="Song I."/>
            <person name="Kim S."/>
            <person name="Choi T."/>
            <person name="Kim D."/>
            <person name="Ryu S."/>
            <person name="Kim W."/>
        </authorList>
    </citation>
    <scope>NUCLEOTIDE SEQUENCE [LARGE SCALE GENOMIC DNA]</scope>
    <source>
        <tissue evidence="2">Muscle</tissue>
    </source>
</reference>
<organism evidence="2 3">
    <name type="scientific">Portunus trituberculatus</name>
    <name type="common">Swimming crab</name>
    <name type="synonym">Neptunus trituberculatus</name>
    <dbReference type="NCBI Taxonomy" id="210409"/>
    <lineage>
        <taxon>Eukaryota</taxon>
        <taxon>Metazoa</taxon>
        <taxon>Ecdysozoa</taxon>
        <taxon>Arthropoda</taxon>
        <taxon>Crustacea</taxon>
        <taxon>Multicrustacea</taxon>
        <taxon>Malacostraca</taxon>
        <taxon>Eumalacostraca</taxon>
        <taxon>Eucarida</taxon>
        <taxon>Decapoda</taxon>
        <taxon>Pleocyemata</taxon>
        <taxon>Brachyura</taxon>
        <taxon>Eubrachyura</taxon>
        <taxon>Portunoidea</taxon>
        <taxon>Portunidae</taxon>
        <taxon>Portuninae</taxon>
        <taxon>Portunus</taxon>
    </lineage>
</organism>
<dbReference type="EMBL" id="VSRR010030098">
    <property type="protein sequence ID" value="MPC69838.1"/>
    <property type="molecule type" value="Genomic_DNA"/>
</dbReference>
<gene>
    <name evidence="2" type="ORF">E2C01_064069</name>
</gene>
<dbReference type="AlphaFoldDB" id="A0A5B7HMA1"/>
<keyword evidence="3" id="KW-1185">Reference proteome</keyword>
<name>A0A5B7HMA1_PORTR</name>